<sequence length="317" mass="35184">MDDFLNHIYANGALLVMWGALLIHAFLPLPRESHPATLWRKFAVMLAAKVNTNHSYRQSQLSGTLALLLMMLPLIVVLLALKPLVWQSELFNLALLLLAIDWRNTDKFTQAFTQALAQEHKPQAKQIITPWLNRETNTLSTMGLGKAGTETLVMSVGRNVVGVLFWYGVCGGIGALSYRFLVELARAWSPTRSQFFPFGLPAIKVLAIMDYLPLKLYALIISLGGRTSNTWHNIRHQAATWPLPGPAWLLIAVGSKLELSLGGPAIYDDKKTVRAKLGGRVAPSAFHIAQVRKLLIWRAATWVVVQSLIMGIIYQGV</sequence>
<dbReference type="PANTHER" id="PTHR34308:SF1">
    <property type="entry name" value="COBALAMIN BIOSYNTHESIS PROTEIN CBIB"/>
    <property type="match status" value="1"/>
</dbReference>
<dbReference type="RefSeq" id="WP_390193505.1">
    <property type="nucleotide sequence ID" value="NZ_JBHMEP010000003.1"/>
</dbReference>
<evidence type="ECO:0000256" key="2">
    <source>
        <dbReference type="ARBA" id="ARBA00004953"/>
    </source>
</evidence>
<comment type="pathway">
    <text evidence="2">Cofactor biosynthesis; adenosylcobalamin biosynthesis.</text>
</comment>
<evidence type="ECO:0000256" key="9">
    <source>
        <dbReference type="SAM" id="Phobius"/>
    </source>
</evidence>
<feature type="transmembrane region" description="Helical" evidence="9">
    <location>
        <begin position="65"/>
        <end position="86"/>
    </location>
</feature>
<keyword evidence="7 9" id="KW-1133">Transmembrane helix</keyword>
<protein>
    <submittedName>
        <fullName evidence="10">Cobalamin biosynthesis family protein</fullName>
    </submittedName>
</protein>
<dbReference type="NCBIfam" id="NF006476">
    <property type="entry name" value="PRK08878.1"/>
    <property type="match status" value="1"/>
</dbReference>
<evidence type="ECO:0000313" key="10">
    <source>
        <dbReference type="EMBL" id="MFB9135909.1"/>
    </source>
</evidence>
<evidence type="ECO:0000256" key="6">
    <source>
        <dbReference type="ARBA" id="ARBA00022692"/>
    </source>
</evidence>
<evidence type="ECO:0000256" key="1">
    <source>
        <dbReference type="ARBA" id="ARBA00004651"/>
    </source>
</evidence>
<dbReference type="EMBL" id="JBHMEP010000003">
    <property type="protein sequence ID" value="MFB9135909.1"/>
    <property type="molecule type" value="Genomic_DNA"/>
</dbReference>
<keyword evidence="6 9" id="KW-0812">Transmembrane</keyword>
<gene>
    <name evidence="10" type="ORF">ACFFUV_13125</name>
</gene>
<dbReference type="Proteomes" id="UP001589645">
    <property type="component" value="Unassembled WGS sequence"/>
</dbReference>
<proteinExistence type="inferred from homology"/>
<dbReference type="Pfam" id="PF03186">
    <property type="entry name" value="CobD_Cbib"/>
    <property type="match status" value="1"/>
</dbReference>
<feature type="transmembrane region" description="Helical" evidence="9">
    <location>
        <begin position="6"/>
        <end position="27"/>
    </location>
</feature>
<organism evidence="10 11">
    <name type="scientific">Vibrio olivae</name>
    <dbReference type="NCBI Taxonomy" id="1243002"/>
    <lineage>
        <taxon>Bacteria</taxon>
        <taxon>Pseudomonadati</taxon>
        <taxon>Pseudomonadota</taxon>
        <taxon>Gammaproteobacteria</taxon>
        <taxon>Vibrionales</taxon>
        <taxon>Vibrionaceae</taxon>
        <taxon>Vibrio</taxon>
    </lineage>
</organism>
<feature type="transmembrane region" description="Helical" evidence="9">
    <location>
        <begin position="164"/>
        <end position="182"/>
    </location>
</feature>
<evidence type="ECO:0000256" key="7">
    <source>
        <dbReference type="ARBA" id="ARBA00022989"/>
    </source>
</evidence>
<keyword evidence="8 9" id="KW-0472">Membrane</keyword>
<evidence type="ECO:0000256" key="3">
    <source>
        <dbReference type="ARBA" id="ARBA00006263"/>
    </source>
</evidence>
<comment type="caution">
    <text evidence="10">The sequence shown here is derived from an EMBL/GenBank/DDBJ whole genome shotgun (WGS) entry which is preliminary data.</text>
</comment>
<evidence type="ECO:0000256" key="4">
    <source>
        <dbReference type="ARBA" id="ARBA00022475"/>
    </source>
</evidence>
<keyword evidence="11" id="KW-1185">Reference proteome</keyword>
<feature type="transmembrane region" description="Helical" evidence="9">
    <location>
        <begin position="295"/>
        <end position="314"/>
    </location>
</feature>
<evidence type="ECO:0000313" key="11">
    <source>
        <dbReference type="Proteomes" id="UP001589645"/>
    </source>
</evidence>
<keyword evidence="5" id="KW-0169">Cobalamin biosynthesis</keyword>
<dbReference type="InterPro" id="IPR004485">
    <property type="entry name" value="Cobalamin_biosynth_CobD/CbiB"/>
</dbReference>
<name>A0ABV5HNS6_9VIBR</name>
<evidence type="ECO:0000256" key="8">
    <source>
        <dbReference type="ARBA" id="ARBA00023136"/>
    </source>
</evidence>
<reference evidence="10 11" key="1">
    <citation type="submission" date="2024-09" db="EMBL/GenBank/DDBJ databases">
        <authorList>
            <person name="Sun Q."/>
            <person name="Mori K."/>
        </authorList>
    </citation>
    <scope>NUCLEOTIDE SEQUENCE [LARGE SCALE GENOMIC DNA]</scope>
    <source>
        <strain evidence="10 11">CECT 8064</strain>
    </source>
</reference>
<accession>A0ABV5HNS6</accession>
<comment type="subcellular location">
    <subcellularLocation>
        <location evidence="1">Cell membrane</location>
        <topology evidence="1">Multi-pass membrane protein</topology>
    </subcellularLocation>
</comment>
<keyword evidence="4" id="KW-1003">Cell membrane</keyword>
<dbReference type="PANTHER" id="PTHR34308">
    <property type="entry name" value="COBALAMIN BIOSYNTHESIS PROTEIN CBIB"/>
    <property type="match status" value="1"/>
</dbReference>
<comment type="similarity">
    <text evidence="3">Belongs to the CobD/CbiB family.</text>
</comment>
<evidence type="ECO:0000256" key="5">
    <source>
        <dbReference type="ARBA" id="ARBA00022573"/>
    </source>
</evidence>